<evidence type="ECO:0000259" key="7">
    <source>
        <dbReference type="SMART" id="SM00968"/>
    </source>
</evidence>
<dbReference type="InterPro" id="IPR010935">
    <property type="entry name" value="SMC_hinge"/>
</dbReference>
<dbReference type="InterPro" id="IPR011890">
    <property type="entry name" value="SMC_prok"/>
</dbReference>
<dbReference type="Gene3D" id="1.20.1060.20">
    <property type="match status" value="1"/>
</dbReference>
<reference evidence="8 9" key="1">
    <citation type="journal article" date="2010" name="Stand. Genomic Sci.">
        <title>Complete genome sequence of Ilyobacter polytropus type strain (CuHbu1).</title>
        <authorList>
            <person name="Sikorski J."/>
            <person name="Chertkov O."/>
            <person name="Lapidus A."/>
            <person name="Nolan M."/>
            <person name="Lucas S."/>
            <person name="Del Rio T.G."/>
            <person name="Tice H."/>
            <person name="Cheng J.F."/>
            <person name="Tapia R."/>
            <person name="Han C."/>
            <person name="Goodwin L."/>
            <person name="Pitluck S."/>
            <person name="Liolios K."/>
            <person name="Ivanova N."/>
            <person name="Mavromatis K."/>
            <person name="Mikhailova N."/>
            <person name="Pati A."/>
            <person name="Chen A."/>
            <person name="Palaniappan K."/>
            <person name="Land M."/>
            <person name="Hauser L."/>
            <person name="Chang Y.J."/>
            <person name="Jeffries C.D."/>
            <person name="Brambilla E."/>
            <person name="Yasawong M."/>
            <person name="Rohde M."/>
            <person name="Pukall R."/>
            <person name="Spring S."/>
            <person name="Goker M."/>
            <person name="Woyke T."/>
            <person name="Bristow J."/>
            <person name="Eisen J.A."/>
            <person name="Markowitz V."/>
            <person name="Hugenholtz P."/>
            <person name="Kyrpides N.C."/>
            <person name="Klenk H.P."/>
        </authorList>
    </citation>
    <scope>NUCLEOTIDE SEQUENCE [LARGE SCALE GENOMIC DNA]</scope>
    <source>
        <strain evidence="9">ATCC 51220 / DSM 2926 / LMG 16218 / CuHBu1</strain>
    </source>
</reference>
<evidence type="ECO:0000256" key="5">
    <source>
        <dbReference type="ARBA" id="ARBA00023125"/>
    </source>
</evidence>
<dbReference type="HOGENOM" id="CLU_001042_2_2_0"/>
<dbReference type="KEGG" id="ipo:Ilyop_1086"/>
<dbReference type="SUPFAM" id="SSF52540">
    <property type="entry name" value="P-loop containing nucleoside triphosphate hydrolases"/>
    <property type="match status" value="2"/>
</dbReference>
<dbReference type="STRING" id="572544.Ilyop_1086"/>
<dbReference type="eggNOG" id="COG1196">
    <property type="taxonomic scope" value="Bacteria"/>
</dbReference>
<dbReference type="GO" id="GO:0005524">
    <property type="term" value="F:ATP binding"/>
    <property type="evidence" value="ECO:0007669"/>
    <property type="project" value="UniProtKB-UniRule"/>
</dbReference>
<dbReference type="InterPro" id="IPR024704">
    <property type="entry name" value="SMC"/>
</dbReference>
<dbReference type="AlphaFoldDB" id="E3H7H1"/>
<evidence type="ECO:0000256" key="6">
    <source>
        <dbReference type="HAMAP-Rule" id="MF_01894"/>
    </source>
</evidence>
<dbReference type="Pfam" id="PF06470">
    <property type="entry name" value="SMC_hinge"/>
    <property type="match status" value="1"/>
</dbReference>
<dbReference type="InterPro" id="IPR036277">
    <property type="entry name" value="SMC_hinge_sf"/>
</dbReference>
<dbReference type="GO" id="GO:0005694">
    <property type="term" value="C:chromosome"/>
    <property type="evidence" value="ECO:0007669"/>
    <property type="project" value="InterPro"/>
</dbReference>
<dbReference type="GO" id="GO:0007062">
    <property type="term" value="P:sister chromatid cohesion"/>
    <property type="evidence" value="ECO:0007669"/>
    <property type="project" value="InterPro"/>
</dbReference>
<dbReference type="HAMAP" id="MF_01894">
    <property type="entry name" value="Smc_prok"/>
    <property type="match status" value="1"/>
</dbReference>
<dbReference type="Pfam" id="PF02463">
    <property type="entry name" value="SMC_N"/>
    <property type="match status" value="1"/>
</dbReference>
<keyword evidence="2 6" id="KW-0547">Nucleotide-binding</keyword>
<comment type="subcellular location">
    <subcellularLocation>
        <location evidence="6">Cytoplasm</location>
    </subcellularLocation>
</comment>
<sequence length="1170" mass="135687">MHLKAVEINGFKSFAEKINLDFNTGITSIVGPNGSGKSNILDAILWVLGEQSYKNIRAKESRDVIFSGGKNKKPKSLAEVSLYIDNSDRVLPLEIDDIKVTRRLHKTGENQYLINDTKARLKDISELFLDTGVGKSAYSVIGQGKVERIISSSSKEIKEIIEEAAGIKKVKIRKTESEKKLEKVQGEIEKIDLIIGEMEENKNRVEKQAEKALKYRELQSERDSLAKGIYERELEIKSLRLDRINETVENLQSGIEEQQKNFEYSEEKLEKANRERENLNEDIEAMTQKNIDLKKDIDKIINDKTIFTERIKSYERELVEKKDSLSKLEEKFLEKEREIGSLEIKESVTSEELTSQESENSKFELFISEKEEIKRENELSLNMKKDKLMTLEVDRLKFINETENTSRRMKSSFSKIETLKEEIEEYKTKISKNNLEIEKSGKEHGEKEKEYKGIDGKTQAMEEKITQVSLDMNKVHSQMRETDYNLKMNKTKLDNLVKLDENNEGFYKGVKEILNAGIEGVEGAFISLVNIPERYERAIEAAIPGNLQDIIVKDSKTAKKCINFLKEKRAGRASFLAFDTIKTGREVKSPNEKGIIGIAADLLEFPEKYASVVKFLLGNLLVVEDMDTALRISKSNVHRGNIVTISGELLSGRGRITGGENLRSASSQIFERKKEIKKLAEVVKKLNLEYKKQEKEYNKLTSLMEKTEEELMTMDDLKEKLRIDVKKLAELLEDLKSKDEKLVKGMKIVDMEIKEEELYISEYKKQEKNAHGKKLEVEEVMNNLRTTIEEDNKKVIKLKDEIESIKNDFSDKKINYMNNKEKLKQIQRELYKEKDLYKEMEIQRNSLSERVEKLYKGKEELSEKLDYLEKSFENENLRYEKEFLDIKSKKNRYSELEKEERELIKQVKNIENKIVIENNKLSQEFAKRENLEIGIENLKVKLNELVEAESKVVDGDLKEATEKLLKLEVRIKSLGTVNLLAIEEFQEIKNKYEFVLGQRNDLLSSEKSLRELIKEIEDIIEMRFFEAYKSINENFGYMCREILSNSEGKLELTNVENIKETGVELLVKYRNKKRQSITLLSGGEKSMVAVAFIMAIFMYKPSPFTFFDEIEAALDETNTKKLIRKLKEFTDKSQFILITHNKETMKESDTLYGVTMNKEIGESRIISVTM</sequence>
<dbReference type="SMART" id="SM00968">
    <property type="entry name" value="SMC_hinge"/>
    <property type="match status" value="1"/>
</dbReference>
<comment type="domain">
    <text evidence="6">Contains large globular domains required for ATP hydrolysis at each terminus and a third globular domain forming a flexible hinge near the middle of the molecule. These domains are separated by coiled-coil structures.</text>
</comment>
<dbReference type="InterPro" id="IPR027417">
    <property type="entry name" value="P-loop_NTPase"/>
</dbReference>
<comment type="subunit">
    <text evidence="6">Homodimer.</text>
</comment>
<dbReference type="GO" id="GO:0005737">
    <property type="term" value="C:cytoplasm"/>
    <property type="evidence" value="ECO:0007669"/>
    <property type="project" value="UniProtKB-SubCell"/>
</dbReference>
<keyword evidence="9" id="KW-1185">Reference proteome</keyword>
<feature type="coiled-coil region" evidence="6">
    <location>
        <begin position="409"/>
        <end position="436"/>
    </location>
</feature>
<dbReference type="GO" id="GO:0030261">
    <property type="term" value="P:chromosome condensation"/>
    <property type="evidence" value="ECO:0007669"/>
    <property type="project" value="InterPro"/>
</dbReference>
<feature type="coiled-coil region" evidence="6">
    <location>
        <begin position="241"/>
        <end position="345"/>
    </location>
</feature>
<dbReference type="GO" id="GO:0006260">
    <property type="term" value="P:DNA replication"/>
    <property type="evidence" value="ECO:0007669"/>
    <property type="project" value="UniProtKB-UniRule"/>
</dbReference>
<evidence type="ECO:0000256" key="2">
    <source>
        <dbReference type="ARBA" id="ARBA00022741"/>
    </source>
</evidence>
<dbReference type="NCBIfam" id="TIGR02168">
    <property type="entry name" value="SMC_prok_B"/>
    <property type="match status" value="1"/>
</dbReference>
<proteinExistence type="inferred from homology"/>
<dbReference type="GO" id="GO:0007059">
    <property type="term" value="P:chromosome segregation"/>
    <property type="evidence" value="ECO:0007669"/>
    <property type="project" value="UniProtKB-UniRule"/>
</dbReference>
<gene>
    <name evidence="6" type="primary">smc</name>
    <name evidence="8" type="ordered locus">Ilyop_1086</name>
</gene>
<dbReference type="GO" id="GO:0016887">
    <property type="term" value="F:ATP hydrolysis activity"/>
    <property type="evidence" value="ECO:0007669"/>
    <property type="project" value="InterPro"/>
</dbReference>
<dbReference type="SUPFAM" id="SSF75553">
    <property type="entry name" value="Smc hinge domain"/>
    <property type="match status" value="1"/>
</dbReference>
<dbReference type="Gene3D" id="3.30.70.1620">
    <property type="match status" value="1"/>
</dbReference>
<feature type="binding site" evidence="6">
    <location>
        <begin position="32"/>
        <end position="39"/>
    </location>
    <ligand>
        <name>ATP</name>
        <dbReference type="ChEBI" id="CHEBI:30616"/>
    </ligand>
</feature>
<evidence type="ECO:0000256" key="3">
    <source>
        <dbReference type="ARBA" id="ARBA00022840"/>
    </source>
</evidence>
<evidence type="ECO:0000313" key="8">
    <source>
        <dbReference type="EMBL" id="ADO82867.1"/>
    </source>
</evidence>
<accession>E3H7H1</accession>
<feature type="coiled-coil region" evidence="6">
    <location>
        <begin position="676"/>
        <end position="738"/>
    </location>
</feature>
<keyword evidence="3 6" id="KW-0067">ATP-binding</keyword>
<dbReference type="OrthoDB" id="9808768at2"/>
<dbReference type="PIRSF" id="PIRSF005719">
    <property type="entry name" value="SMC"/>
    <property type="match status" value="1"/>
</dbReference>
<dbReference type="GO" id="GO:0003677">
    <property type="term" value="F:DNA binding"/>
    <property type="evidence" value="ECO:0007669"/>
    <property type="project" value="UniProtKB-UniRule"/>
</dbReference>
<dbReference type="Proteomes" id="UP000006875">
    <property type="component" value="Chromosome"/>
</dbReference>
<name>E3H7H1_ILYPC</name>
<organism evidence="8 9">
    <name type="scientific">Ilyobacter polytropus (strain ATCC 51220 / DSM 2926 / LMG 16218 / CuHBu1)</name>
    <dbReference type="NCBI Taxonomy" id="572544"/>
    <lineage>
        <taxon>Bacteria</taxon>
        <taxon>Fusobacteriati</taxon>
        <taxon>Fusobacteriota</taxon>
        <taxon>Fusobacteriia</taxon>
        <taxon>Fusobacteriales</taxon>
        <taxon>Fusobacteriaceae</taxon>
        <taxon>Ilyobacter</taxon>
    </lineage>
</organism>
<evidence type="ECO:0000256" key="4">
    <source>
        <dbReference type="ARBA" id="ARBA00023054"/>
    </source>
</evidence>
<protein>
    <recommendedName>
        <fullName evidence="6">Chromosome partition protein Smc</fullName>
    </recommendedName>
</protein>
<dbReference type="Gene3D" id="3.40.50.300">
    <property type="entry name" value="P-loop containing nucleotide triphosphate hydrolases"/>
    <property type="match status" value="2"/>
</dbReference>
<dbReference type="EMBL" id="CP002281">
    <property type="protein sequence ID" value="ADO82867.1"/>
    <property type="molecule type" value="Genomic_DNA"/>
</dbReference>
<keyword evidence="1 6" id="KW-0963">Cytoplasm</keyword>
<comment type="similarity">
    <text evidence="6">Belongs to the SMC family.</text>
</comment>
<feature type="coiled-coil region" evidence="6">
    <location>
        <begin position="774"/>
        <end position="948"/>
    </location>
</feature>
<feature type="domain" description="SMC hinge" evidence="7">
    <location>
        <begin position="519"/>
        <end position="633"/>
    </location>
</feature>
<comment type="function">
    <text evidence="6">Required for chromosome condensation and partitioning.</text>
</comment>
<keyword evidence="5 6" id="KW-0238">DNA-binding</keyword>
<dbReference type="Gene3D" id="6.10.140.1720">
    <property type="match status" value="1"/>
</dbReference>
<dbReference type="InterPro" id="IPR003395">
    <property type="entry name" value="RecF/RecN/SMC_N"/>
</dbReference>
<keyword evidence="4 6" id="KW-0175">Coiled coil</keyword>
<evidence type="ECO:0000256" key="1">
    <source>
        <dbReference type="ARBA" id="ARBA00022490"/>
    </source>
</evidence>
<feature type="coiled-coil region" evidence="6">
    <location>
        <begin position="167"/>
        <end position="215"/>
    </location>
</feature>
<evidence type="ECO:0000313" key="9">
    <source>
        <dbReference type="Proteomes" id="UP000006875"/>
    </source>
</evidence>
<dbReference type="PANTHER" id="PTHR43977">
    <property type="entry name" value="STRUCTURAL MAINTENANCE OF CHROMOSOMES PROTEIN 3"/>
    <property type="match status" value="1"/>
</dbReference>
<dbReference type="RefSeq" id="WP_013387535.1">
    <property type="nucleotide sequence ID" value="NC_014632.1"/>
</dbReference>